<feature type="region of interest" description="Disordered" evidence="7">
    <location>
        <begin position="646"/>
        <end position="706"/>
    </location>
</feature>
<dbReference type="PANTHER" id="PTHR24340">
    <property type="entry name" value="HOMEOBOX PROTEIN NKX"/>
    <property type="match status" value="1"/>
</dbReference>
<dbReference type="Proteomes" id="UP000198287">
    <property type="component" value="Unassembled WGS sequence"/>
</dbReference>
<evidence type="ECO:0000256" key="7">
    <source>
        <dbReference type="SAM" id="MobiDB-lite"/>
    </source>
</evidence>
<dbReference type="EMBL" id="LNIX01000020">
    <property type="protein sequence ID" value="OXA43994.1"/>
    <property type="molecule type" value="Genomic_DNA"/>
</dbReference>
<gene>
    <name evidence="9" type="ORF">Fcan01_21334</name>
</gene>
<dbReference type="SMART" id="SM00389">
    <property type="entry name" value="HOX"/>
    <property type="match status" value="1"/>
</dbReference>
<dbReference type="GO" id="GO:0005634">
    <property type="term" value="C:nucleus"/>
    <property type="evidence" value="ECO:0007669"/>
    <property type="project" value="UniProtKB-SubCell"/>
</dbReference>
<feature type="compositionally biased region" description="Acidic residues" evidence="7">
    <location>
        <begin position="579"/>
        <end position="593"/>
    </location>
</feature>
<feature type="compositionally biased region" description="Polar residues" evidence="7">
    <location>
        <begin position="286"/>
        <end position="305"/>
    </location>
</feature>
<evidence type="ECO:0000313" key="10">
    <source>
        <dbReference type="Proteomes" id="UP000198287"/>
    </source>
</evidence>
<feature type="compositionally biased region" description="Acidic residues" evidence="7">
    <location>
        <begin position="671"/>
        <end position="680"/>
    </location>
</feature>
<feature type="DNA-binding region" description="Homeobox" evidence="5">
    <location>
        <begin position="310"/>
        <end position="369"/>
    </location>
</feature>
<dbReference type="InterPro" id="IPR009057">
    <property type="entry name" value="Homeodomain-like_sf"/>
</dbReference>
<name>A0A226DGL7_FOLCA</name>
<feature type="region of interest" description="Disordered" evidence="7">
    <location>
        <begin position="107"/>
        <end position="167"/>
    </location>
</feature>
<dbReference type="InterPro" id="IPR020479">
    <property type="entry name" value="HD_metazoa"/>
</dbReference>
<dbReference type="InterPro" id="IPR001356">
    <property type="entry name" value="HD"/>
</dbReference>
<sequence>MDELTMKEISPGDLFSHRRKDNGSISPPPRITTSPSIPTTTIMTNGNSLSPNNGPMDLKNNLAMIMESYSDPTLTTTWHQTVPEYSKPLHVPTPFTIKDILGLADEESANEEENQEDQDDDDEEEEKVETTTTTTAEMVTMMDDPMAMSPSIPAATTPSPQPMSTMQLDDEPLNLTVVKREPSPSSDETNNNNNNRLVNGSGRLFMNRNKSPNNGPLLPNDVIIPKVKHPTNAGTGLKNGTKSKGCGAINLKTSTKRKAKDRRGGPSPKMLAVSIDTTHGDEAGTPTPTHNTTLLSPSLENGSSNDSKKRKKARTTFTGKQIYELERQFEIKKYLSSTERSEMARILNVTEVQVKIWFQNRRTKWKKQDNISNAEAAEHKVMATKGPGSKKDKNSHNHSKGTSGKKTVGAGSGGGGRLPGTSECSFSISGSIDSSDDHSNCASLSEHGSGNTSEGASLSENKHHNSSSSKLTISTTIAEDFSLLQQKLHHNQLQQPLIVPSPTSVLLSHLASALNHKSPDPSLSPLAAAATAAEVELPRRGRSPPISIPHYLFSSTALLGGIQPPVSVVPSTVGTEKEGEGDENDEDDEGDVDNENVRMPEIIMNHQGHDHDDEDQEEEELEENMMQIVEDDPSDNVLVSVCGSSLEKGHVDPEGDCSGSGGECHQGGDDMISDGEEDVEIAAAASVNKDLESGNKAPFGPVSQAS</sequence>
<feature type="region of interest" description="Disordered" evidence="7">
    <location>
        <begin position="179"/>
        <end position="219"/>
    </location>
</feature>
<evidence type="ECO:0000256" key="4">
    <source>
        <dbReference type="ARBA" id="ARBA00023242"/>
    </source>
</evidence>
<dbReference type="Gene3D" id="1.10.10.60">
    <property type="entry name" value="Homeodomain-like"/>
    <property type="match status" value="1"/>
</dbReference>
<accession>A0A226DGL7</accession>
<dbReference type="Pfam" id="PF00046">
    <property type="entry name" value="Homeodomain"/>
    <property type="match status" value="1"/>
</dbReference>
<keyword evidence="3 5" id="KW-0371">Homeobox</keyword>
<comment type="caution">
    <text evidence="9">The sequence shown here is derived from an EMBL/GenBank/DDBJ whole genome shotgun (WGS) entry which is preliminary data.</text>
</comment>
<feature type="region of interest" description="Disordered" evidence="7">
    <location>
        <begin position="564"/>
        <end position="593"/>
    </location>
</feature>
<feature type="compositionally biased region" description="Polar residues" evidence="7">
    <location>
        <begin position="43"/>
        <end position="53"/>
    </location>
</feature>
<evidence type="ECO:0000313" key="9">
    <source>
        <dbReference type="EMBL" id="OXA43994.1"/>
    </source>
</evidence>
<dbReference type="GO" id="GO:0030154">
    <property type="term" value="P:cell differentiation"/>
    <property type="evidence" value="ECO:0007669"/>
    <property type="project" value="TreeGrafter"/>
</dbReference>
<evidence type="ECO:0000256" key="2">
    <source>
        <dbReference type="ARBA" id="ARBA00023125"/>
    </source>
</evidence>
<proteinExistence type="predicted"/>
<dbReference type="InterPro" id="IPR050394">
    <property type="entry name" value="Homeobox_NK-like"/>
</dbReference>
<keyword evidence="10" id="KW-1185">Reference proteome</keyword>
<organism evidence="9 10">
    <name type="scientific">Folsomia candida</name>
    <name type="common">Springtail</name>
    <dbReference type="NCBI Taxonomy" id="158441"/>
    <lineage>
        <taxon>Eukaryota</taxon>
        <taxon>Metazoa</taxon>
        <taxon>Ecdysozoa</taxon>
        <taxon>Arthropoda</taxon>
        <taxon>Hexapoda</taxon>
        <taxon>Collembola</taxon>
        <taxon>Entomobryomorpha</taxon>
        <taxon>Isotomoidea</taxon>
        <taxon>Isotomidae</taxon>
        <taxon>Proisotominae</taxon>
        <taxon>Folsomia</taxon>
    </lineage>
</organism>
<feature type="compositionally biased region" description="Low complexity" evidence="7">
    <location>
        <begin position="400"/>
        <end position="409"/>
    </location>
</feature>
<feature type="region of interest" description="Disordered" evidence="7">
    <location>
        <begin position="1"/>
        <end position="55"/>
    </location>
</feature>
<dbReference type="STRING" id="158441.A0A226DGL7"/>
<dbReference type="PRINTS" id="PR00024">
    <property type="entry name" value="HOMEOBOX"/>
</dbReference>
<feature type="compositionally biased region" description="Polar residues" evidence="7">
    <location>
        <begin position="440"/>
        <end position="456"/>
    </location>
</feature>
<protein>
    <submittedName>
        <fullName evidence="9">Homeobox protein ceh-9</fullName>
    </submittedName>
</protein>
<feature type="domain" description="Homeobox" evidence="8">
    <location>
        <begin position="308"/>
        <end position="368"/>
    </location>
</feature>
<feature type="compositionally biased region" description="Low complexity" evidence="7">
    <location>
        <begin position="130"/>
        <end position="158"/>
    </location>
</feature>
<feature type="region of interest" description="Disordered" evidence="7">
    <location>
        <begin position="363"/>
        <end position="471"/>
    </location>
</feature>
<dbReference type="CDD" id="cd00086">
    <property type="entry name" value="homeodomain"/>
    <property type="match status" value="1"/>
</dbReference>
<keyword evidence="4 5" id="KW-0539">Nucleus</keyword>
<dbReference type="OrthoDB" id="6159439at2759"/>
<feature type="compositionally biased region" description="Low complexity" evidence="7">
    <location>
        <begin position="419"/>
        <end position="433"/>
    </location>
</feature>
<feature type="region of interest" description="Disordered" evidence="7">
    <location>
        <begin position="278"/>
        <end position="315"/>
    </location>
</feature>
<evidence type="ECO:0000256" key="1">
    <source>
        <dbReference type="ARBA" id="ARBA00004123"/>
    </source>
</evidence>
<dbReference type="GO" id="GO:0000978">
    <property type="term" value="F:RNA polymerase II cis-regulatory region sequence-specific DNA binding"/>
    <property type="evidence" value="ECO:0007669"/>
    <property type="project" value="TreeGrafter"/>
</dbReference>
<dbReference type="AlphaFoldDB" id="A0A226DGL7"/>
<evidence type="ECO:0000256" key="6">
    <source>
        <dbReference type="RuleBase" id="RU000682"/>
    </source>
</evidence>
<feature type="compositionally biased region" description="Acidic residues" evidence="7">
    <location>
        <begin position="107"/>
        <end position="127"/>
    </location>
</feature>
<dbReference type="SUPFAM" id="SSF46689">
    <property type="entry name" value="Homeodomain-like"/>
    <property type="match status" value="1"/>
</dbReference>
<reference evidence="9 10" key="1">
    <citation type="submission" date="2015-12" db="EMBL/GenBank/DDBJ databases">
        <title>The genome of Folsomia candida.</title>
        <authorList>
            <person name="Faddeeva A."/>
            <person name="Derks M.F."/>
            <person name="Anvar Y."/>
            <person name="Smit S."/>
            <person name="Van Straalen N."/>
            <person name="Roelofs D."/>
        </authorList>
    </citation>
    <scope>NUCLEOTIDE SEQUENCE [LARGE SCALE GENOMIC DNA]</scope>
    <source>
        <strain evidence="9 10">VU population</strain>
        <tissue evidence="9">Whole body</tissue>
    </source>
</reference>
<comment type="subcellular location">
    <subcellularLocation>
        <location evidence="1 5 6">Nucleus</location>
    </subcellularLocation>
</comment>
<keyword evidence="2 5" id="KW-0238">DNA-binding</keyword>
<feature type="compositionally biased region" description="Low complexity" evidence="7">
    <location>
        <begin position="31"/>
        <end position="42"/>
    </location>
</feature>
<dbReference type="GO" id="GO:0000981">
    <property type="term" value="F:DNA-binding transcription factor activity, RNA polymerase II-specific"/>
    <property type="evidence" value="ECO:0007669"/>
    <property type="project" value="InterPro"/>
</dbReference>
<evidence type="ECO:0000256" key="5">
    <source>
        <dbReference type="PROSITE-ProRule" id="PRU00108"/>
    </source>
</evidence>
<dbReference type="PROSITE" id="PS50071">
    <property type="entry name" value="HOMEOBOX_2"/>
    <property type="match status" value="1"/>
</dbReference>
<evidence type="ECO:0000256" key="3">
    <source>
        <dbReference type="ARBA" id="ARBA00023155"/>
    </source>
</evidence>
<dbReference type="PANTHER" id="PTHR24340:SF70">
    <property type="entry name" value="NK7.1, ISOFORM A"/>
    <property type="match status" value="1"/>
</dbReference>
<evidence type="ECO:0000259" key="8">
    <source>
        <dbReference type="PROSITE" id="PS50071"/>
    </source>
</evidence>
<dbReference type="PROSITE" id="PS00027">
    <property type="entry name" value="HOMEOBOX_1"/>
    <property type="match status" value="1"/>
</dbReference>
<dbReference type="InterPro" id="IPR017970">
    <property type="entry name" value="Homeobox_CS"/>
</dbReference>